<accession>A0A099KJI1</accession>
<name>A0A099KJI1_COLPS</name>
<dbReference type="SUPFAM" id="SSF53335">
    <property type="entry name" value="S-adenosyl-L-methionine-dependent methyltransferases"/>
    <property type="match status" value="1"/>
</dbReference>
<dbReference type="PANTHER" id="PTHR23417">
    <property type="entry name" value="3-DEOXY-D-MANNO-OCTULOSONIC-ACID TRANSFERASE/TRNA GUANINE-N 7 - -METHYLTRANSFERASE"/>
    <property type="match status" value="1"/>
</dbReference>
<evidence type="ECO:0000313" key="10">
    <source>
        <dbReference type="Proteomes" id="UP000029868"/>
    </source>
</evidence>
<keyword evidence="4 9" id="KW-0489">Methyltransferase</keyword>
<dbReference type="PATRIC" id="fig|28229.3.peg.3583"/>
<protein>
    <recommendedName>
        <fullName evidence="3">tRNA (guanine(46)-N(7))-methyltransferase</fullName>
        <ecNumber evidence="3">2.1.1.33</ecNumber>
    </recommendedName>
</protein>
<dbReference type="PANTHER" id="PTHR23417:SF14">
    <property type="entry name" value="PENTACOTRIPEPTIDE-REPEAT REGION OF PRORP DOMAIN-CONTAINING PROTEIN"/>
    <property type="match status" value="1"/>
</dbReference>
<proteinExistence type="predicted"/>
<evidence type="ECO:0000256" key="2">
    <source>
        <dbReference type="ARBA" id="ARBA00003015"/>
    </source>
</evidence>
<dbReference type="PROSITE" id="PS51625">
    <property type="entry name" value="SAM_MT_TRMB"/>
    <property type="match status" value="1"/>
</dbReference>
<evidence type="ECO:0000256" key="3">
    <source>
        <dbReference type="ARBA" id="ARBA00011977"/>
    </source>
</evidence>
<organism evidence="9 10">
    <name type="scientific">Colwellia psychrerythraea</name>
    <name type="common">Vibrio psychroerythus</name>
    <dbReference type="NCBI Taxonomy" id="28229"/>
    <lineage>
        <taxon>Bacteria</taxon>
        <taxon>Pseudomonadati</taxon>
        <taxon>Pseudomonadota</taxon>
        <taxon>Gammaproteobacteria</taxon>
        <taxon>Alteromonadales</taxon>
        <taxon>Colwelliaceae</taxon>
        <taxon>Colwellia</taxon>
    </lineage>
</organism>
<gene>
    <name evidence="9" type="ORF">GAB14E_3663</name>
</gene>
<evidence type="ECO:0000256" key="1">
    <source>
        <dbReference type="ARBA" id="ARBA00000142"/>
    </source>
</evidence>
<comment type="caution">
    <text evidence="9">The sequence shown here is derived from an EMBL/GenBank/DDBJ whole genome shotgun (WGS) entry which is preliminary data.</text>
</comment>
<dbReference type="EC" id="2.1.1.33" evidence="3"/>
<dbReference type="InterPro" id="IPR003358">
    <property type="entry name" value="tRNA_(Gua-N-7)_MeTrfase_Trmb"/>
</dbReference>
<comment type="catalytic activity">
    <reaction evidence="1">
        <text>guanosine(46) in tRNA + S-adenosyl-L-methionine = N(7)-methylguanosine(46) in tRNA + S-adenosyl-L-homocysteine</text>
        <dbReference type="Rhea" id="RHEA:42708"/>
        <dbReference type="Rhea" id="RHEA-COMP:10188"/>
        <dbReference type="Rhea" id="RHEA-COMP:10189"/>
        <dbReference type="ChEBI" id="CHEBI:57856"/>
        <dbReference type="ChEBI" id="CHEBI:59789"/>
        <dbReference type="ChEBI" id="CHEBI:74269"/>
        <dbReference type="ChEBI" id="CHEBI:74480"/>
        <dbReference type="EC" id="2.1.1.33"/>
    </reaction>
</comment>
<dbReference type="Pfam" id="PF02390">
    <property type="entry name" value="Methyltransf_4"/>
    <property type="match status" value="1"/>
</dbReference>
<reference evidence="9 10" key="1">
    <citation type="submission" date="2014-08" db="EMBL/GenBank/DDBJ databases">
        <title>Genomic and Phenotypic Diversity of Colwellia psychrerythraea strains from Disparate Marine Basins.</title>
        <authorList>
            <person name="Techtmann S.M."/>
            <person name="Stelling S.C."/>
            <person name="Utturkar S.M."/>
            <person name="Alshibli N."/>
            <person name="Harris A."/>
            <person name="Brown S.D."/>
            <person name="Hazen T.C."/>
        </authorList>
    </citation>
    <scope>NUCLEOTIDE SEQUENCE [LARGE SCALE GENOMIC DNA]</scope>
    <source>
        <strain evidence="9 10">GAB14E</strain>
    </source>
</reference>
<evidence type="ECO:0000256" key="7">
    <source>
        <dbReference type="ARBA" id="ARBA00022694"/>
    </source>
</evidence>
<dbReference type="GO" id="GO:0043527">
    <property type="term" value="C:tRNA methyltransferase complex"/>
    <property type="evidence" value="ECO:0007669"/>
    <property type="project" value="TreeGrafter"/>
</dbReference>
<evidence type="ECO:0000256" key="8">
    <source>
        <dbReference type="SAM" id="MobiDB-lite"/>
    </source>
</evidence>
<evidence type="ECO:0000256" key="4">
    <source>
        <dbReference type="ARBA" id="ARBA00022603"/>
    </source>
</evidence>
<dbReference type="InterPro" id="IPR029063">
    <property type="entry name" value="SAM-dependent_MTases_sf"/>
</dbReference>
<feature type="region of interest" description="Disordered" evidence="8">
    <location>
        <begin position="1"/>
        <end position="22"/>
    </location>
</feature>
<keyword evidence="7" id="KW-0819">tRNA processing</keyword>
<keyword evidence="5 9" id="KW-0808">Transferase</keyword>
<dbReference type="Proteomes" id="UP000029868">
    <property type="component" value="Unassembled WGS sequence"/>
</dbReference>
<feature type="compositionally biased region" description="Basic and acidic residues" evidence="8">
    <location>
        <begin position="1"/>
        <end position="12"/>
    </location>
</feature>
<dbReference type="AlphaFoldDB" id="A0A099KJI1"/>
<evidence type="ECO:0000313" key="9">
    <source>
        <dbReference type="EMBL" id="KGJ90420.1"/>
    </source>
</evidence>
<comment type="function">
    <text evidence="2">Catalyzes the formation of N(7)-methylguanine at position 46 (m7G46) in tRNA.</text>
</comment>
<evidence type="ECO:0000256" key="5">
    <source>
        <dbReference type="ARBA" id="ARBA00022679"/>
    </source>
</evidence>
<dbReference type="CDD" id="cd02440">
    <property type="entry name" value="AdoMet_MTases"/>
    <property type="match status" value="1"/>
</dbReference>
<dbReference type="EMBL" id="JQEC01000047">
    <property type="protein sequence ID" value="KGJ90420.1"/>
    <property type="molecule type" value="Genomic_DNA"/>
</dbReference>
<dbReference type="Gene3D" id="3.40.50.150">
    <property type="entry name" value="Vaccinia Virus protein VP39"/>
    <property type="match status" value="1"/>
</dbReference>
<evidence type="ECO:0000256" key="6">
    <source>
        <dbReference type="ARBA" id="ARBA00022691"/>
    </source>
</evidence>
<dbReference type="GO" id="GO:0008176">
    <property type="term" value="F:tRNA (guanine(46)-N7)-methyltransferase activity"/>
    <property type="evidence" value="ECO:0007669"/>
    <property type="project" value="UniProtKB-EC"/>
</dbReference>
<keyword evidence="6" id="KW-0949">S-adenosyl-L-methionine</keyword>
<sequence>MADKMTEKKTDKMTTNTNDSQAMGDSKAIISNQEGIHEKLDEVVKRHLTHAFQKPYQKHTEQAFAEMHVLVQAFLKANPEGEIILDACCGVGQSTRLLAQQNPQALVIGVDKSDHRINRNVEGFAVDDGFSAENYHLVRADLNDFYRLVKTANWPVSKHYILYPNPWPKSKHLQRRWHGSGVFPQMTSIGGQLILRSNWRIYLEEFQQAAKLVVLHGEITALPVVESSLAMTPFEAKYQASGQICWQLTLER</sequence>